<organism evidence="1 2">
    <name type="scientific">Roseospira visakhapatnamensis</name>
    <dbReference type="NCBI Taxonomy" id="390880"/>
    <lineage>
        <taxon>Bacteria</taxon>
        <taxon>Pseudomonadati</taxon>
        <taxon>Pseudomonadota</taxon>
        <taxon>Alphaproteobacteria</taxon>
        <taxon>Rhodospirillales</taxon>
        <taxon>Rhodospirillaceae</taxon>
        <taxon>Roseospira</taxon>
    </lineage>
</organism>
<keyword evidence="1" id="KW-0969">Cilium</keyword>
<dbReference type="GO" id="GO:0044781">
    <property type="term" value="P:bacterial-type flagellum organization"/>
    <property type="evidence" value="ECO:0007669"/>
    <property type="project" value="InterPro"/>
</dbReference>
<evidence type="ECO:0000313" key="1">
    <source>
        <dbReference type="EMBL" id="MBB4267465.1"/>
    </source>
</evidence>
<accession>A0A7W6RFN6</accession>
<name>A0A7W6RFN6_9PROT</name>
<reference evidence="1 2" key="1">
    <citation type="submission" date="2020-08" db="EMBL/GenBank/DDBJ databases">
        <title>Genome sequencing of Purple Non-Sulfur Bacteria from various extreme environments.</title>
        <authorList>
            <person name="Mayer M."/>
        </authorList>
    </citation>
    <scope>NUCLEOTIDE SEQUENCE [LARGE SCALE GENOMIC DNA]</scope>
    <source>
        <strain evidence="1 2">JA131</strain>
    </source>
</reference>
<sequence length="123" mass="13973">MIKEQVKAYQSAQRQNMTPREVEAMAFGKAAQMMDDAQKNSADRVLFKQALRFNHLLWTIMQADITDPANKLPNEIKANIMSLSIFVDQQTTKAMRDHDPEDLTILISINRNLAMGLRETPPG</sequence>
<dbReference type="NCBIfam" id="NF009435">
    <property type="entry name" value="PRK12794.1"/>
    <property type="match status" value="1"/>
</dbReference>
<dbReference type="InterPro" id="IPR010845">
    <property type="entry name" value="FlaF"/>
</dbReference>
<dbReference type="EMBL" id="JACIGK010000027">
    <property type="protein sequence ID" value="MBB4267465.1"/>
    <property type="molecule type" value="Genomic_DNA"/>
</dbReference>
<gene>
    <name evidence="1" type="ORF">GGD89_003109</name>
</gene>
<keyword evidence="1" id="KW-0282">Flagellum</keyword>
<dbReference type="Proteomes" id="UP000554286">
    <property type="component" value="Unassembled WGS sequence"/>
</dbReference>
<dbReference type="Pfam" id="PF07309">
    <property type="entry name" value="FlaF"/>
    <property type="match status" value="1"/>
</dbReference>
<comment type="caution">
    <text evidence="1">The sequence shown here is derived from an EMBL/GenBank/DDBJ whole genome shotgun (WGS) entry which is preliminary data.</text>
</comment>
<keyword evidence="2" id="KW-1185">Reference proteome</keyword>
<dbReference type="AlphaFoldDB" id="A0A7W6RFN6"/>
<keyword evidence="1" id="KW-0966">Cell projection</keyword>
<proteinExistence type="predicted"/>
<evidence type="ECO:0000313" key="2">
    <source>
        <dbReference type="Proteomes" id="UP000554286"/>
    </source>
</evidence>
<protein>
    <submittedName>
        <fullName evidence="1">Flagellar protein FlaF</fullName>
    </submittedName>
</protein>